<evidence type="ECO:0000259" key="12">
    <source>
        <dbReference type="Pfam" id="PF02096"/>
    </source>
</evidence>
<evidence type="ECO:0000256" key="2">
    <source>
        <dbReference type="ARBA" id="ARBA00022448"/>
    </source>
</evidence>
<dbReference type="GO" id="GO:0051205">
    <property type="term" value="P:protein insertion into membrane"/>
    <property type="evidence" value="ECO:0007669"/>
    <property type="project" value="TreeGrafter"/>
</dbReference>
<feature type="transmembrane region" description="Helical" evidence="11">
    <location>
        <begin position="229"/>
        <end position="251"/>
    </location>
</feature>
<evidence type="ECO:0000256" key="6">
    <source>
        <dbReference type="ARBA" id="ARBA00022989"/>
    </source>
</evidence>
<accession>A0A4Q0AJ45</accession>
<dbReference type="PANTHER" id="PTHR12428:SF65">
    <property type="entry name" value="CYTOCHROME C OXIDASE ASSEMBLY PROTEIN COX18, MITOCHONDRIAL"/>
    <property type="match status" value="1"/>
</dbReference>
<evidence type="ECO:0000256" key="11">
    <source>
        <dbReference type="SAM" id="Phobius"/>
    </source>
</evidence>
<feature type="compositionally biased region" description="Basic residues" evidence="10">
    <location>
        <begin position="311"/>
        <end position="324"/>
    </location>
</feature>
<keyword evidence="2" id="KW-0813">Transport</keyword>
<evidence type="ECO:0000256" key="8">
    <source>
        <dbReference type="ARBA" id="ARBA00023186"/>
    </source>
</evidence>
<dbReference type="CDD" id="cd20070">
    <property type="entry name" value="5TM_YidC_Alb3"/>
    <property type="match status" value="1"/>
</dbReference>
<keyword evidence="6 11" id="KW-1133">Transmembrane helix</keyword>
<organism evidence="13 14">
    <name type="scientific">Candidatus Chaera renei</name>
    <dbReference type="NCBI Taxonomy" id="2506947"/>
    <lineage>
        <taxon>Bacteria</taxon>
        <taxon>Candidatus Saccharimonadota</taxon>
        <taxon>Candidatus Saccharimonadia</taxon>
        <taxon>Candidatus Saccharimonadales</taxon>
        <taxon>Candidatus Saccharimonadaceae</taxon>
        <taxon>Candidatus Chaera</taxon>
    </lineage>
</organism>
<dbReference type="NCBIfam" id="TIGR03592">
    <property type="entry name" value="yidC_oxa1_cterm"/>
    <property type="match status" value="1"/>
</dbReference>
<evidence type="ECO:0000256" key="3">
    <source>
        <dbReference type="ARBA" id="ARBA00022475"/>
    </source>
</evidence>
<comment type="similarity">
    <text evidence="9">Belongs to the OXA1/ALB3/YidC family.</text>
</comment>
<evidence type="ECO:0000256" key="10">
    <source>
        <dbReference type="SAM" id="MobiDB-lite"/>
    </source>
</evidence>
<feature type="transmembrane region" description="Helical" evidence="11">
    <location>
        <begin position="91"/>
        <end position="111"/>
    </location>
</feature>
<keyword evidence="8" id="KW-0143">Chaperone</keyword>
<sequence>MSIFDLLIVQPIFNVLLLIYGLVPGGDFGLAVVFFTVLVRLAMWPLVKKQLHQTKVMRQIQPELKKIKVKSKGNRQLEAQLMMELYRERGVNPFSSIGLILVQLPIFIALYRVIVIMTQQREAIAGFAYQPLQALGAVHGLIQNPAGVSEKLFGVINLAQPAFSAAGTYLPAAVLAVLAAALQYVQSRQITPKPAENKRLRDLLKSQAKGDSVDSSEINAAVSNRMLTFLPIMTLVISLYLPGALVLYFAASSLVAVVQQHIVLGRDTKEMENLADKPGAPAKSAAERARLAQPAQLVKDSAGNDTSKTPKPPRKRSGKRRKRR</sequence>
<dbReference type="Pfam" id="PF02096">
    <property type="entry name" value="60KD_IMP"/>
    <property type="match status" value="1"/>
</dbReference>
<evidence type="ECO:0000256" key="5">
    <source>
        <dbReference type="ARBA" id="ARBA00022927"/>
    </source>
</evidence>
<feature type="region of interest" description="Disordered" evidence="10">
    <location>
        <begin position="275"/>
        <end position="324"/>
    </location>
</feature>
<dbReference type="AlphaFoldDB" id="A0A4Q0AJ45"/>
<dbReference type="EMBL" id="SCKW01000009">
    <property type="protein sequence ID" value="RWZ79498.1"/>
    <property type="molecule type" value="Genomic_DNA"/>
</dbReference>
<dbReference type="InterPro" id="IPR001708">
    <property type="entry name" value="YidC/ALB3/OXA1/COX18"/>
</dbReference>
<gene>
    <name evidence="13" type="ORF">EOT04_01390</name>
</gene>
<proteinExistence type="inferred from homology"/>
<feature type="domain" description="Membrane insertase YidC/Oxa/ALB C-terminal" evidence="12">
    <location>
        <begin position="28"/>
        <end position="263"/>
    </location>
</feature>
<protein>
    <submittedName>
        <fullName evidence="13">YidC/Oxa1 family membrane protein insertase</fullName>
    </submittedName>
</protein>
<evidence type="ECO:0000256" key="9">
    <source>
        <dbReference type="RuleBase" id="RU003945"/>
    </source>
</evidence>
<evidence type="ECO:0000256" key="1">
    <source>
        <dbReference type="ARBA" id="ARBA00004651"/>
    </source>
</evidence>
<keyword evidence="4 9" id="KW-0812">Transmembrane</keyword>
<name>A0A4Q0AJ45_9BACT</name>
<dbReference type="InterPro" id="IPR047196">
    <property type="entry name" value="YidC_ALB_C"/>
</dbReference>
<keyword evidence="5" id="KW-0653">Protein transport</keyword>
<dbReference type="GO" id="GO:0032977">
    <property type="term" value="F:membrane insertase activity"/>
    <property type="evidence" value="ECO:0007669"/>
    <property type="project" value="InterPro"/>
</dbReference>
<feature type="transmembrane region" description="Helical" evidence="11">
    <location>
        <begin position="162"/>
        <end position="185"/>
    </location>
</feature>
<keyword evidence="7 11" id="KW-0472">Membrane</keyword>
<evidence type="ECO:0000313" key="14">
    <source>
        <dbReference type="Proteomes" id="UP000289269"/>
    </source>
</evidence>
<evidence type="ECO:0000256" key="4">
    <source>
        <dbReference type="ARBA" id="ARBA00022692"/>
    </source>
</evidence>
<dbReference type="GO" id="GO:0015031">
    <property type="term" value="P:protein transport"/>
    <property type="evidence" value="ECO:0007669"/>
    <property type="project" value="UniProtKB-KW"/>
</dbReference>
<keyword evidence="3" id="KW-1003">Cell membrane</keyword>
<evidence type="ECO:0000313" key="13">
    <source>
        <dbReference type="EMBL" id="RWZ79498.1"/>
    </source>
</evidence>
<reference evidence="13" key="1">
    <citation type="submission" date="2019-01" db="EMBL/GenBank/DDBJ databases">
        <title>Genomic signatures and co-occurrence patterns of the ultra-small Saccharimodia (Patescibacteria phylum) suggest a symbiotic lifestyle.</title>
        <authorList>
            <person name="Lemos L."/>
            <person name="Medeiros J."/>
            <person name="Andreote F."/>
            <person name="Fernandes G."/>
            <person name="Varani A."/>
            <person name="Oliveira G."/>
            <person name="Pylro V."/>
        </authorList>
    </citation>
    <scope>NUCLEOTIDE SEQUENCE [LARGE SCALE GENOMIC DNA]</scope>
    <source>
        <strain evidence="13">AMD01</strain>
    </source>
</reference>
<dbReference type="PANTHER" id="PTHR12428">
    <property type="entry name" value="OXA1"/>
    <property type="match status" value="1"/>
</dbReference>
<evidence type="ECO:0000256" key="7">
    <source>
        <dbReference type="ARBA" id="ARBA00023136"/>
    </source>
</evidence>
<comment type="caution">
    <text evidence="13">The sequence shown here is derived from an EMBL/GenBank/DDBJ whole genome shotgun (WGS) entry which is preliminary data.</text>
</comment>
<dbReference type="GO" id="GO:0005886">
    <property type="term" value="C:plasma membrane"/>
    <property type="evidence" value="ECO:0007669"/>
    <property type="project" value="UniProtKB-SubCell"/>
</dbReference>
<comment type="subcellular location">
    <subcellularLocation>
        <location evidence="1">Cell membrane</location>
        <topology evidence="1">Multi-pass membrane protein</topology>
    </subcellularLocation>
    <subcellularLocation>
        <location evidence="9">Membrane</location>
        <topology evidence="9">Multi-pass membrane protein</topology>
    </subcellularLocation>
</comment>
<keyword evidence="14" id="KW-1185">Reference proteome</keyword>
<dbReference type="InterPro" id="IPR028055">
    <property type="entry name" value="YidC/Oxa/ALB_C"/>
</dbReference>
<dbReference type="Proteomes" id="UP000289269">
    <property type="component" value="Unassembled WGS sequence"/>
</dbReference>